<feature type="domain" description="Gfo/Idh/MocA-like oxidoreductase C-terminal" evidence="4">
    <location>
        <begin position="132"/>
        <end position="327"/>
    </location>
</feature>
<dbReference type="EC" id="1.1.1.18" evidence="5"/>
<proteinExistence type="inferred from homology"/>
<evidence type="ECO:0000259" key="3">
    <source>
        <dbReference type="Pfam" id="PF01408"/>
    </source>
</evidence>
<dbReference type="Pfam" id="PF02894">
    <property type="entry name" value="GFO_IDH_MocA_C"/>
    <property type="match status" value="1"/>
</dbReference>
<keyword evidence="6" id="KW-1185">Reference proteome</keyword>
<dbReference type="Gene3D" id="3.40.50.720">
    <property type="entry name" value="NAD(P)-binding Rossmann-like Domain"/>
    <property type="match status" value="1"/>
</dbReference>
<sequence>MTHSVCVIGAGRIGRIHASNFAALKGAAVRYVVDPVAEAAEALASAVGARPAGLEEALADPAVHGVAICSATSTHADLIEKAAAAGKAIFCEKPVALDMERTLKSVEAVKKAGVPLFLAFNRRFDPQFAALRKAIDGGSIGKVEMVQITSRDSAPPPASYVATSGGLFKDMMIHDLDMARWLLGEEPVLVSAVASCLVDPAIGAEGDVDSAAVTLQTASGRICQISNSRRAVYGYDQRIEVHGSEGLAQAGNVLENTVRISGVQGTTDARLLDFFLERYAGAYKAEAAHFLEIMEGKSKPLVSGDDGVQALKLAEAAAKSLATGMAVAP</sequence>
<dbReference type="EMBL" id="CP116805">
    <property type="protein sequence ID" value="WCL53286.1"/>
    <property type="molecule type" value="Genomic_DNA"/>
</dbReference>
<dbReference type="Proteomes" id="UP001217500">
    <property type="component" value="Chromosome"/>
</dbReference>
<dbReference type="InterPro" id="IPR030827">
    <property type="entry name" value="Myo_inos_IolG"/>
</dbReference>
<dbReference type="Gene3D" id="3.30.360.10">
    <property type="entry name" value="Dihydrodipicolinate Reductase, domain 2"/>
    <property type="match status" value="1"/>
</dbReference>
<dbReference type="SUPFAM" id="SSF51735">
    <property type="entry name" value="NAD(P)-binding Rossmann-fold domains"/>
    <property type="match status" value="1"/>
</dbReference>
<dbReference type="PANTHER" id="PTHR42840:SF3">
    <property type="entry name" value="BINDING ROSSMANN FOLD OXIDOREDUCTASE, PUTATIVE (AFU_ORTHOLOGUE AFUA_2G10240)-RELATED"/>
    <property type="match status" value="1"/>
</dbReference>
<evidence type="ECO:0000259" key="4">
    <source>
        <dbReference type="Pfam" id="PF02894"/>
    </source>
</evidence>
<dbReference type="AlphaFoldDB" id="A0AAE9XQK4"/>
<keyword evidence="2 5" id="KW-0560">Oxidoreductase</keyword>
<accession>A0AAE9XQK4</accession>
<dbReference type="GO" id="GO:0000166">
    <property type="term" value="F:nucleotide binding"/>
    <property type="evidence" value="ECO:0007669"/>
    <property type="project" value="InterPro"/>
</dbReference>
<dbReference type="NCBIfam" id="TIGR04380">
    <property type="entry name" value="myo_inos_iolG"/>
    <property type="match status" value="1"/>
</dbReference>
<dbReference type="RefSeq" id="WP_289502798.1">
    <property type="nucleotide sequence ID" value="NZ_CP116805.1"/>
</dbReference>
<dbReference type="InterPro" id="IPR036291">
    <property type="entry name" value="NAD(P)-bd_dom_sf"/>
</dbReference>
<dbReference type="GO" id="GO:0050112">
    <property type="term" value="F:inositol 2-dehydrogenase (NAD+) activity"/>
    <property type="evidence" value="ECO:0007669"/>
    <property type="project" value="UniProtKB-EC"/>
</dbReference>
<reference evidence="5" key="1">
    <citation type="submission" date="2023-01" db="EMBL/GenBank/DDBJ databases">
        <title>The genome sequence of Kordiimonadaceae bacterium 6D33.</title>
        <authorList>
            <person name="Liu Y."/>
        </authorList>
    </citation>
    <scope>NUCLEOTIDE SEQUENCE</scope>
    <source>
        <strain evidence="5">6D33</strain>
    </source>
</reference>
<dbReference type="InterPro" id="IPR000683">
    <property type="entry name" value="Gfo/Idh/MocA-like_OxRdtase_N"/>
</dbReference>
<dbReference type="SUPFAM" id="SSF55347">
    <property type="entry name" value="Glyceraldehyde-3-phosphate dehydrogenase-like, C-terminal domain"/>
    <property type="match status" value="1"/>
</dbReference>
<dbReference type="Pfam" id="PF01408">
    <property type="entry name" value="GFO_IDH_MocA"/>
    <property type="match status" value="1"/>
</dbReference>
<dbReference type="PANTHER" id="PTHR42840">
    <property type="entry name" value="NAD(P)-BINDING ROSSMANN-FOLD SUPERFAMILY PROTEIN-RELATED"/>
    <property type="match status" value="1"/>
</dbReference>
<dbReference type="InterPro" id="IPR004104">
    <property type="entry name" value="Gfo/Idh/MocA-like_OxRdtase_C"/>
</dbReference>
<gene>
    <name evidence="5" type="primary">iolG</name>
    <name evidence="5" type="ORF">PH603_12140</name>
</gene>
<dbReference type="KEGG" id="gso:PH603_12140"/>
<evidence type="ECO:0000256" key="1">
    <source>
        <dbReference type="ARBA" id="ARBA00010928"/>
    </source>
</evidence>
<evidence type="ECO:0000256" key="2">
    <source>
        <dbReference type="ARBA" id="ARBA00023002"/>
    </source>
</evidence>
<protein>
    <submittedName>
        <fullName evidence="5">Inositol 2-dehydrogenase</fullName>
        <ecNumber evidence="5">1.1.1.18</ecNumber>
    </submittedName>
</protein>
<organism evidence="5 6">
    <name type="scientific">Gimibacter soli</name>
    <dbReference type="NCBI Taxonomy" id="3024400"/>
    <lineage>
        <taxon>Bacteria</taxon>
        <taxon>Pseudomonadati</taxon>
        <taxon>Pseudomonadota</taxon>
        <taxon>Alphaproteobacteria</taxon>
        <taxon>Kordiimonadales</taxon>
        <taxon>Temperatibacteraceae</taxon>
        <taxon>Gimibacter</taxon>
    </lineage>
</organism>
<name>A0AAE9XQK4_9PROT</name>
<evidence type="ECO:0000313" key="5">
    <source>
        <dbReference type="EMBL" id="WCL53286.1"/>
    </source>
</evidence>
<comment type="similarity">
    <text evidence="1">Belongs to the Gfo/Idh/MocA family.</text>
</comment>
<evidence type="ECO:0000313" key="6">
    <source>
        <dbReference type="Proteomes" id="UP001217500"/>
    </source>
</evidence>
<feature type="domain" description="Gfo/Idh/MocA-like oxidoreductase N-terminal" evidence="3">
    <location>
        <begin position="5"/>
        <end position="119"/>
    </location>
</feature>